<evidence type="ECO:0000256" key="3">
    <source>
        <dbReference type="ARBA" id="ARBA00023002"/>
    </source>
</evidence>
<gene>
    <name evidence="8" type="primary">azoR1</name>
    <name evidence="6" type="synonym">azoR</name>
    <name evidence="8" type="ORF">BN1051_02983</name>
</gene>
<dbReference type="GO" id="GO:0016652">
    <property type="term" value="F:oxidoreductase activity, acting on NAD(P)H as acceptor"/>
    <property type="evidence" value="ECO:0007669"/>
    <property type="project" value="UniProtKB-UniRule"/>
</dbReference>
<dbReference type="InterPro" id="IPR050104">
    <property type="entry name" value="FMN-dep_NADH:Q_OxRdtase_AzoR1"/>
</dbReference>
<dbReference type="PANTHER" id="PTHR43741:SF4">
    <property type="entry name" value="FMN-DEPENDENT NADH:QUINONE OXIDOREDUCTASE"/>
    <property type="match status" value="1"/>
</dbReference>
<sequence>MPVLLHLDSSADLLTSRSRAVTATFAEAWRRLGPDHEVVHRDLHREPLPHLSDAALHFPPRLRPAGAAPSGEQEALQEKLVAELLAADVLLIGVPLYNYSMPSTLKAWIDYIHIPAVTAPFDDPAAQQPLAGRPAVLVSTRGGAYDAGSATEFDGHAVPALKLILADALGMRLETIVATRTLSERLGAPAEDVARQHAELTAAHEAAAAAARRLG</sequence>
<keyword evidence="2 6" id="KW-0288">FMN</keyword>
<dbReference type="GO" id="GO:0010181">
    <property type="term" value="F:FMN binding"/>
    <property type="evidence" value="ECO:0007669"/>
    <property type="project" value="UniProtKB-UniRule"/>
</dbReference>
<dbReference type="AlphaFoldDB" id="A0A078MXQ6"/>
<evidence type="ECO:0000313" key="8">
    <source>
        <dbReference type="EMBL" id="CEA09611.1"/>
    </source>
</evidence>
<dbReference type="EC" id="1.7.1.17" evidence="6"/>
<dbReference type="EC" id="1.6.5.-" evidence="6"/>
<comment type="caution">
    <text evidence="6">Lacks conserved residue(s) required for the propagation of feature annotation.</text>
</comment>
<evidence type="ECO:0000259" key="7">
    <source>
        <dbReference type="Pfam" id="PF02525"/>
    </source>
</evidence>
<name>A0A078MXQ6_9MICC</name>
<feature type="binding site" evidence="6">
    <location>
        <begin position="140"/>
        <end position="143"/>
    </location>
    <ligand>
        <name>FMN</name>
        <dbReference type="ChEBI" id="CHEBI:58210"/>
    </ligand>
</feature>
<dbReference type="GO" id="GO:0016655">
    <property type="term" value="F:oxidoreductase activity, acting on NAD(P)H, quinone or similar compound as acceptor"/>
    <property type="evidence" value="ECO:0007669"/>
    <property type="project" value="InterPro"/>
</dbReference>
<dbReference type="SUPFAM" id="SSF52218">
    <property type="entry name" value="Flavoproteins"/>
    <property type="match status" value="1"/>
</dbReference>
<keyword evidence="3 6" id="KW-0560">Oxidoreductase</keyword>
<dbReference type="Gene3D" id="3.40.50.360">
    <property type="match status" value="1"/>
</dbReference>
<dbReference type="HAMAP" id="MF_01216">
    <property type="entry name" value="Azoreductase_type1"/>
    <property type="match status" value="1"/>
</dbReference>
<dbReference type="InterPro" id="IPR003680">
    <property type="entry name" value="Flavodoxin_fold"/>
</dbReference>
<evidence type="ECO:0000256" key="5">
    <source>
        <dbReference type="ARBA" id="ARBA00048542"/>
    </source>
</evidence>
<comment type="catalytic activity">
    <reaction evidence="5">
        <text>N,N-dimethyl-1,4-phenylenediamine + anthranilate + 2 NAD(+) = 2-(4-dimethylaminophenyl)diazenylbenzoate + 2 NADH + 2 H(+)</text>
        <dbReference type="Rhea" id="RHEA:55872"/>
        <dbReference type="ChEBI" id="CHEBI:15378"/>
        <dbReference type="ChEBI" id="CHEBI:15783"/>
        <dbReference type="ChEBI" id="CHEBI:16567"/>
        <dbReference type="ChEBI" id="CHEBI:57540"/>
        <dbReference type="ChEBI" id="CHEBI:57945"/>
        <dbReference type="ChEBI" id="CHEBI:71579"/>
        <dbReference type="EC" id="1.7.1.17"/>
    </reaction>
    <physiologicalReaction direction="right-to-left" evidence="5">
        <dbReference type="Rhea" id="RHEA:55874"/>
    </physiologicalReaction>
</comment>
<feature type="domain" description="Flavodoxin-like fold" evidence="7">
    <location>
        <begin position="4"/>
        <end position="182"/>
    </location>
</feature>
<dbReference type="InterPro" id="IPR029039">
    <property type="entry name" value="Flavoprotein-like_sf"/>
</dbReference>
<keyword evidence="4 6" id="KW-0520">NAD</keyword>
<comment type="function">
    <text evidence="6">Also exhibits azoreductase activity. Catalyzes the reductive cleavage of the azo bond in aromatic azo compounds to the corresponding amines.</text>
</comment>
<dbReference type="PATRIC" id="fig|1461584.3.peg.2959"/>
<dbReference type="EMBL" id="LN483072">
    <property type="protein sequence ID" value="CEA09611.1"/>
    <property type="molecule type" value="Genomic_DNA"/>
</dbReference>
<evidence type="ECO:0000256" key="4">
    <source>
        <dbReference type="ARBA" id="ARBA00023027"/>
    </source>
</evidence>
<accession>A0A078MXQ6</accession>
<dbReference type="PANTHER" id="PTHR43741">
    <property type="entry name" value="FMN-DEPENDENT NADH-AZOREDUCTASE 1"/>
    <property type="match status" value="1"/>
</dbReference>
<dbReference type="InterPro" id="IPR023048">
    <property type="entry name" value="NADH:quinone_OxRdtase_FMN_depd"/>
</dbReference>
<reference evidence="8" key="1">
    <citation type="submission" date="2014-07" db="EMBL/GenBank/DDBJ databases">
        <authorList>
            <person name="Urmite Genomes Urmite Genomes"/>
        </authorList>
    </citation>
    <scope>NUCLEOTIDE SEQUENCE</scope>
    <source>
        <strain evidence="8">11W110_air</strain>
    </source>
</reference>
<comment type="subunit">
    <text evidence="6">Homodimer.</text>
</comment>
<feature type="binding site" evidence="6">
    <location>
        <begin position="16"/>
        <end position="18"/>
    </location>
    <ligand>
        <name>FMN</name>
        <dbReference type="ChEBI" id="CHEBI:58210"/>
    </ligand>
</feature>
<protein>
    <recommendedName>
        <fullName evidence="6">FMN dependent NADH:quinone oxidoreductase</fullName>
        <ecNumber evidence="6">1.6.5.-</ecNumber>
    </recommendedName>
    <alternativeName>
        <fullName evidence="6">Azo-dye reductase</fullName>
    </alternativeName>
    <alternativeName>
        <fullName evidence="6">FMN-dependent NADH-azo compound oxidoreductase</fullName>
    </alternativeName>
    <alternativeName>
        <fullName evidence="6">FMN-dependent NADH-azoreductase</fullName>
        <ecNumber evidence="6">1.7.1.17</ecNumber>
    </alternativeName>
</protein>
<comment type="similarity">
    <text evidence="6">Belongs to the azoreductase type 1 family.</text>
</comment>
<dbReference type="GO" id="GO:0009055">
    <property type="term" value="F:electron transfer activity"/>
    <property type="evidence" value="ECO:0007669"/>
    <property type="project" value="UniProtKB-UniRule"/>
</dbReference>
<feature type="binding site" evidence="6">
    <location>
        <position position="10"/>
    </location>
    <ligand>
        <name>FMN</name>
        <dbReference type="ChEBI" id="CHEBI:58210"/>
    </ligand>
</feature>
<evidence type="ECO:0000256" key="2">
    <source>
        <dbReference type="ARBA" id="ARBA00022643"/>
    </source>
</evidence>
<organism evidence="8">
    <name type="scientific">Arthrobacter saudimassiliensis</name>
    <dbReference type="NCBI Taxonomy" id="1461584"/>
    <lineage>
        <taxon>Bacteria</taxon>
        <taxon>Bacillati</taxon>
        <taxon>Actinomycetota</taxon>
        <taxon>Actinomycetes</taxon>
        <taxon>Micrococcales</taxon>
        <taxon>Micrococcaceae</taxon>
        <taxon>Arthrobacter</taxon>
    </lineage>
</organism>
<comment type="catalytic activity">
    <reaction evidence="6">
        <text>2 a quinone + NADH + H(+) = 2 a 1,4-benzosemiquinone + NAD(+)</text>
        <dbReference type="Rhea" id="RHEA:65952"/>
        <dbReference type="ChEBI" id="CHEBI:15378"/>
        <dbReference type="ChEBI" id="CHEBI:57540"/>
        <dbReference type="ChEBI" id="CHEBI:57945"/>
        <dbReference type="ChEBI" id="CHEBI:132124"/>
        <dbReference type="ChEBI" id="CHEBI:134225"/>
    </reaction>
</comment>
<comment type="cofactor">
    <cofactor evidence="6">
        <name>FMN</name>
        <dbReference type="ChEBI" id="CHEBI:58210"/>
    </cofactor>
    <text evidence="6">Binds 1 FMN per subunit.</text>
</comment>
<dbReference type="Pfam" id="PF02525">
    <property type="entry name" value="Flavodoxin_2"/>
    <property type="match status" value="1"/>
</dbReference>
<keyword evidence="1 6" id="KW-0285">Flavoprotein</keyword>
<evidence type="ECO:0000256" key="6">
    <source>
        <dbReference type="HAMAP-Rule" id="MF_01216"/>
    </source>
</evidence>
<evidence type="ECO:0000256" key="1">
    <source>
        <dbReference type="ARBA" id="ARBA00022630"/>
    </source>
</evidence>
<comment type="function">
    <text evidence="6">Quinone reductase that provides resistance to thiol-specific stress caused by electrophilic quinones.</text>
</comment>
<proteinExistence type="inferred from homology"/>